<keyword evidence="2" id="KW-0732">Signal</keyword>
<protein>
    <recommendedName>
        <fullName evidence="3">M23ase beta-sheet core domain-containing protein</fullName>
    </recommendedName>
</protein>
<reference evidence="4 5" key="1">
    <citation type="journal article" date="2016" name="Nat. Commun.">
        <title>Thousands of microbial genomes shed light on interconnected biogeochemical processes in an aquifer system.</title>
        <authorList>
            <person name="Anantharaman K."/>
            <person name="Brown C.T."/>
            <person name="Hug L.A."/>
            <person name="Sharon I."/>
            <person name="Castelle C.J."/>
            <person name="Probst A.J."/>
            <person name="Thomas B.C."/>
            <person name="Singh A."/>
            <person name="Wilkins M.J."/>
            <person name="Karaoz U."/>
            <person name="Brodie E.L."/>
            <person name="Williams K.H."/>
            <person name="Hubbard S.S."/>
            <person name="Banfield J.F."/>
        </authorList>
    </citation>
    <scope>NUCLEOTIDE SEQUENCE [LARGE SCALE GENOMIC DNA]</scope>
</reference>
<dbReference type="PANTHER" id="PTHR21666:SF270">
    <property type="entry name" value="MUREIN HYDROLASE ACTIVATOR ENVC"/>
    <property type="match status" value="1"/>
</dbReference>
<feature type="signal peptide" evidence="2">
    <location>
        <begin position="1"/>
        <end position="29"/>
    </location>
</feature>
<feature type="domain" description="M23ase beta-sheet core" evidence="3">
    <location>
        <begin position="303"/>
        <end position="391"/>
    </location>
</feature>
<evidence type="ECO:0000313" key="4">
    <source>
        <dbReference type="EMBL" id="OGN09606.1"/>
    </source>
</evidence>
<dbReference type="InterPro" id="IPR050570">
    <property type="entry name" value="Cell_wall_metabolism_enzyme"/>
</dbReference>
<evidence type="ECO:0000256" key="2">
    <source>
        <dbReference type="SAM" id="SignalP"/>
    </source>
</evidence>
<proteinExistence type="predicted"/>
<dbReference type="SUPFAM" id="SSF51261">
    <property type="entry name" value="Duplicated hybrid motif"/>
    <property type="match status" value="1"/>
</dbReference>
<feature type="coiled-coil region" evidence="1">
    <location>
        <begin position="166"/>
        <end position="196"/>
    </location>
</feature>
<keyword evidence="1" id="KW-0175">Coiled coil</keyword>
<dbReference type="Gene3D" id="6.10.250.3150">
    <property type="match status" value="1"/>
</dbReference>
<dbReference type="InterPro" id="IPR011055">
    <property type="entry name" value="Dup_hybrid_motif"/>
</dbReference>
<accession>A0A1F8FBH4</accession>
<name>A0A1F8FBH4_9BACT</name>
<dbReference type="Gene3D" id="2.70.70.10">
    <property type="entry name" value="Glucose Permease (Domain IIA)"/>
    <property type="match status" value="1"/>
</dbReference>
<dbReference type="InterPro" id="IPR016047">
    <property type="entry name" value="M23ase_b-sheet_dom"/>
</dbReference>
<gene>
    <name evidence="4" type="ORF">A3C61_01655</name>
</gene>
<feature type="chain" id="PRO_5009535525" description="M23ase beta-sheet core domain-containing protein" evidence="2">
    <location>
        <begin position="30"/>
        <end position="418"/>
    </location>
</feature>
<evidence type="ECO:0000313" key="5">
    <source>
        <dbReference type="Proteomes" id="UP000178908"/>
    </source>
</evidence>
<dbReference type="AlphaFoldDB" id="A0A1F8FBH4"/>
<organism evidence="4 5">
    <name type="scientific">Candidatus Yanofskybacteria bacterium RIFCSPHIGHO2_02_FULL_39_10</name>
    <dbReference type="NCBI Taxonomy" id="1802674"/>
    <lineage>
        <taxon>Bacteria</taxon>
        <taxon>Candidatus Yanofskyibacteriota</taxon>
    </lineage>
</organism>
<comment type="caution">
    <text evidence="4">The sequence shown here is derived from an EMBL/GenBank/DDBJ whole genome shotgun (WGS) entry which is preliminary data.</text>
</comment>
<dbReference type="GO" id="GO:0004222">
    <property type="term" value="F:metalloendopeptidase activity"/>
    <property type="evidence" value="ECO:0007669"/>
    <property type="project" value="TreeGrafter"/>
</dbReference>
<evidence type="ECO:0000256" key="1">
    <source>
        <dbReference type="SAM" id="Coils"/>
    </source>
</evidence>
<dbReference type="Proteomes" id="UP000178908">
    <property type="component" value="Unassembled WGS sequence"/>
</dbReference>
<feature type="coiled-coil region" evidence="1">
    <location>
        <begin position="29"/>
        <end position="91"/>
    </location>
</feature>
<dbReference type="EMBL" id="MGJO01000018">
    <property type="protein sequence ID" value="OGN09606.1"/>
    <property type="molecule type" value="Genomic_DNA"/>
</dbReference>
<sequence>MLLRNLSSKILIFSLFTIGYLLLATSSYAQTDDQRIAELRQQIEALEKQAEQFKGNIASEQAKAKSLKGEISILENQIKKIQTQISITSKNINKTGIEIEGAESSIFDTQQKIIYKKNTIGELILSLYKRDDENLMFVLLKNKNLSDFFRQSQYAANISTSLLGLISDLKDEKNSLEEQKSGLEDKKGDLEFLKQQQNAQKNSLGQVTVTKSQLLKKTKGDEATYQKLLAETEELQRQANLEVFKLEEKMRLAIDPNSLPLARHGILAWPAGGPESVSQRYGCIENSFARRNYPSCNNKKGGFHNGLDVAVSYGTALRAAENGKVIAVGNAPYAYGIWAAVEHENGLVTAYTHMSARSVSVGQELKKGDMVGSMGSTGLSTGPHIHFMVYAPKTFTTKQSAISGMLPIGATLNPVDYL</sequence>
<dbReference type="Pfam" id="PF01551">
    <property type="entry name" value="Peptidase_M23"/>
    <property type="match status" value="1"/>
</dbReference>
<dbReference type="PANTHER" id="PTHR21666">
    <property type="entry name" value="PEPTIDASE-RELATED"/>
    <property type="match status" value="1"/>
</dbReference>
<evidence type="ECO:0000259" key="3">
    <source>
        <dbReference type="Pfam" id="PF01551"/>
    </source>
</evidence>
<dbReference type="CDD" id="cd12797">
    <property type="entry name" value="M23_peptidase"/>
    <property type="match status" value="1"/>
</dbReference>